<proteinExistence type="predicted"/>
<dbReference type="PATRIC" id="fig|37916.4.peg.6748"/>
<dbReference type="STRING" id="37916.MCHLDSM_06731"/>
<dbReference type="AlphaFoldDB" id="A0A0J6VCV6"/>
<accession>A0A0J6VCV6</accession>
<name>A0A0J6VCV6_9MYCO</name>
<gene>
    <name evidence="1" type="ORF">MCHLDSM_06731</name>
</gene>
<protein>
    <submittedName>
        <fullName evidence="1">Uncharacterized protein</fullName>
    </submittedName>
</protein>
<organism evidence="1 2">
    <name type="scientific">Mycolicibacterium chlorophenolicum</name>
    <dbReference type="NCBI Taxonomy" id="37916"/>
    <lineage>
        <taxon>Bacteria</taxon>
        <taxon>Bacillati</taxon>
        <taxon>Actinomycetota</taxon>
        <taxon>Actinomycetes</taxon>
        <taxon>Mycobacteriales</taxon>
        <taxon>Mycobacteriaceae</taxon>
        <taxon>Mycolicibacterium</taxon>
    </lineage>
</organism>
<sequence>MASPPSIRSPYDLRVDLVADTITEHSKLKSEAAHDLAVRILHTLNAIPEKMR</sequence>
<keyword evidence="2" id="KW-1185">Reference proteome</keyword>
<dbReference type="Pfam" id="PF19826">
    <property type="entry name" value="DUF6307"/>
    <property type="match status" value="1"/>
</dbReference>
<dbReference type="RefSeq" id="WP_168440059.1">
    <property type="nucleotide sequence ID" value="NZ_JYNL01000069.1"/>
</dbReference>
<evidence type="ECO:0000313" key="1">
    <source>
        <dbReference type="EMBL" id="KMO67482.1"/>
    </source>
</evidence>
<dbReference type="InterPro" id="IPR046274">
    <property type="entry name" value="DUF6307"/>
</dbReference>
<reference evidence="1 2" key="1">
    <citation type="journal article" date="2015" name="Genome Biol. Evol.">
        <title>Characterization of Three Mycobacterium spp. with Potential Use in Bioremediation by Genome Sequencing and Comparative Genomics.</title>
        <authorList>
            <person name="Das S."/>
            <person name="Pettersson B.M."/>
            <person name="Behra P.R."/>
            <person name="Ramesh M."/>
            <person name="Dasgupta S."/>
            <person name="Bhattacharya A."/>
            <person name="Kirsebom L.A."/>
        </authorList>
    </citation>
    <scope>NUCLEOTIDE SEQUENCE [LARGE SCALE GENOMIC DNA]</scope>
    <source>
        <strain evidence="1 2">DSM 43826</strain>
    </source>
</reference>
<dbReference type="EMBL" id="JYNL01000069">
    <property type="protein sequence ID" value="KMO67482.1"/>
    <property type="molecule type" value="Genomic_DNA"/>
</dbReference>
<comment type="caution">
    <text evidence="1">The sequence shown here is derived from an EMBL/GenBank/DDBJ whole genome shotgun (WGS) entry which is preliminary data.</text>
</comment>
<evidence type="ECO:0000313" key="2">
    <source>
        <dbReference type="Proteomes" id="UP000036513"/>
    </source>
</evidence>
<dbReference type="Proteomes" id="UP000036513">
    <property type="component" value="Unassembled WGS sequence"/>
</dbReference>